<accession>A0A426UY97</accession>
<reference evidence="1 2" key="1">
    <citation type="submission" date="2018-12" db="EMBL/GenBank/DDBJ databases">
        <title>Glycomyces sp. YIM 121974 draft genome.</title>
        <authorList>
            <person name="Li Q."/>
        </authorList>
    </citation>
    <scope>NUCLEOTIDE SEQUENCE [LARGE SCALE GENOMIC DNA]</scope>
    <source>
        <strain evidence="1 2">YIM 121974</strain>
    </source>
</reference>
<dbReference type="Proteomes" id="UP000277256">
    <property type="component" value="Unassembled WGS sequence"/>
</dbReference>
<protein>
    <submittedName>
        <fullName evidence="1">Uncharacterized protein</fullName>
    </submittedName>
</protein>
<dbReference type="OrthoDB" id="3929694at2"/>
<gene>
    <name evidence="1" type="ORF">EIW28_12620</name>
</gene>
<evidence type="ECO:0000313" key="2">
    <source>
        <dbReference type="Proteomes" id="UP000277256"/>
    </source>
</evidence>
<organism evidence="1 2">
    <name type="scientific">Glycomyces terrestris</name>
    <dbReference type="NCBI Taxonomy" id="2493553"/>
    <lineage>
        <taxon>Bacteria</taxon>
        <taxon>Bacillati</taxon>
        <taxon>Actinomycetota</taxon>
        <taxon>Actinomycetes</taxon>
        <taxon>Glycomycetales</taxon>
        <taxon>Glycomycetaceae</taxon>
        <taxon>Glycomyces</taxon>
    </lineage>
</organism>
<dbReference type="EMBL" id="RSEB01000003">
    <property type="protein sequence ID" value="RRR99540.1"/>
    <property type="molecule type" value="Genomic_DNA"/>
</dbReference>
<comment type="caution">
    <text evidence="1">The sequence shown here is derived from an EMBL/GenBank/DDBJ whole genome shotgun (WGS) entry which is preliminary data.</text>
</comment>
<sequence>MIVDRPKAEVVLKLFGVNTERQGRGFYISLEMLAIARGVYLAHQADPERFAELLDDGARVAFKRTSHDLVRRIATKAPVVEGDEELGKAVELDSPETMETLHALFSSLLVEIPGRRGQPSWFGVHIYPFIGELIHYDAVERPILKIDASSRSTDKKRKQAAKVAAGIKAPSIERYLFRDGGIWAYKALRTDTDLERKEATRKGLHDLVQDSDTPLGNLAKALSAHDFDYDDVPMESTDTEIQLHDDLSPWPELLREGVRNIVARTATVPRAKRTESLMHWVPYCLARHQLRLARRKLGAEDAESILMDFGNQPTTLRRESQKALASFRNDIGNAISLQTQQMIDAIRAEGNEARLRRYEKFAKEGTKAAESPRLFFTETLAAVGALNATTGRRHFTMKPPMLESLVAATVSQETEMEFDQFCVLLREKYGLIVENKVAAVSPLARVVDSSVLDHNGKAFREKLAAIGLLTQYSDATSMVRGEPR</sequence>
<keyword evidence="2" id="KW-1185">Reference proteome</keyword>
<name>A0A426UY97_9ACTN</name>
<proteinExistence type="predicted"/>
<evidence type="ECO:0000313" key="1">
    <source>
        <dbReference type="EMBL" id="RRR99540.1"/>
    </source>
</evidence>
<dbReference type="AlphaFoldDB" id="A0A426UY97"/>
<dbReference type="RefSeq" id="WP_125248051.1">
    <property type="nucleotide sequence ID" value="NZ_RSEB01000003.1"/>
</dbReference>